<feature type="non-terminal residue" evidence="1">
    <location>
        <position position="1"/>
    </location>
</feature>
<sequence length="297" mass="33892">MLDLGASINVMPTSIYKFLKFGDLEPIEMTIQLANMSVVQPLCVLEDVLVKVYELIFPTDFYFNIFEAMKHPTEDHSLFGIDLLDHLLNQVGQLDPKSTNDTSLSPPPPRELKPLSSHLKYAYLDTEQQLPIIIANNLHQEQGEKLLNILRQHKKAIGWKLSDLPSINPSICISQAHKAIAKKAESNHPRRGQEGMQVVPKKSGMTIMKNQHDELRVYIDYRRLNQATHKDHFPLPFIDQQGNPINDSWMDSLDICRSTLHLKINTRLPSLSHSVPLCTHAFHLAYAMHRVPFNVAR</sequence>
<evidence type="ECO:0008006" key="3">
    <source>
        <dbReference type="Google" id="ProtNLM"/>
    </source>
</evidence>
<organism evidence="1 2">
    <name type="scientific">Mucuna pruriens</name>
    <name type="common">Velvet bean</name>
    <name type="synonym">Dolichos pruriens</name>
    <dbReference type="NCBI Taxonomy" id="157652"/>
    <lineage>
        <taxon>Eukaryota</taxon>
        <taxon>Viridiplantae</taxon>
        <taxon>Streptophyta</taxon>
        <taxon>Embryophyta</taxon>
        <taxon>Tracheophyta</taxon>
        <taxon>Spermatophyta</taxon>
        <taxon>Magnoliopsida</taxon>
        <taxon>eudicotyledons</taxon>
        <taxon>Gunneridae</taxon>
        <taxon>Pentapetalae</taxon>
        <taxon>rosids</taxon>
        <taxon>fabids</taxon>
        <taxon>Fabales</taxon>
        <taxon>Fabaceae</taxon>
        <taxon>Papilionoideae</taxon>
        <taxon>50 kb inversion clade</taxon>
        <taxon>NPAAA clade</taxon>
        <taxon>indigoferoid/millettioid clade</taxon>
        <taxon>Phaseoleae</taxon>
        <taxon>Mucuna</taxon>
    </lineage>
</organism>
<accession>A0A371HCQ6</accession>
<keyword evidence="2" id="KW-1185">Reference proteome</keyword>
<dbReference type="PANTHER" id="PTHR33067">
    <property type="entry name" value="RNA-DIRECTED DNA POLYMERASE-RELATED"/>
    <property type="match status" value="1"/>
</dbReference>
<dbReference type="InterPro" id="IPR043502">
    <property type="entry name" value="DNA/RNA_pol_sf"/>
</dbReference>
<comment type="caution">
    <text evidence="1">The sequence shown here is derived from an EMBL/GenBank/DDBJ whole genome shotgun (WGS) entry which is preliminary data.</text>
</comment>
<dbReference type="PANTHER" id="PTHR33067:SF15">
    <property type="entry name" value="RNA-DIRECTED DNA POLYMERASE"/>
    <property type="match status" value="1"/>
</dbReference>
<dbReference type="Proteomes" id="UP000257109">
    <property type="component" value="Unassembled WGS sequence"/>
</dbReference>
<dbReference type="Gene3D" id="2.40.70.10">
    <property type="entry name" value="Acid Proteases"/>
    <property type="match status" value="1"/>
</dbReference>
<reference evidence="1" key="1">
    <citation type="submission" date="2018-05" db="EMBL/GenBank/DDBJ databases">
        <title>Draft genome of Mucuna pruriens seed.</title>
        <authorList>
            <person name="Nnadi N.E."/>
            <person name="Vos R."/>
            <person name="Hasami M.H."/>
            <person name="Devisetty U.K."/>
            <person name="Aguiy J.C."/>
        </authorList>
    </citation>
    <scope>NUCLEOTIDE SEQUENCE [LARGE SCALE GENOMIC DNA]</scope>
    <source>
        <strain evidence="1">JCA_2017</strain>
    </source>
</reference>
<evidence type="ECO:0000313" key="2">
    <source>
        <dbReference type="Proteomes" id="UP000257109"/>
    </source>
</evidence>
<protein>
    <recommendedName>
        <fullName evidence="3">Reverse transcriptase domain-containing protein</fullName>
    </recommendedName>
</protein>
<dbReference type="SUPFAM" id="SSF56672">
    <property type="entry name" value="DNA/RNA polymerases"/>
    <property type="match status" value="1"/>
</dbReference>
<dbReference type="AlphaFoldDB" id="A0A371HCQ6"/>
<evidence type="ECO:0000313" key="1">
    <source>
        <dbReference type="EMBL" id="RDY00581.1"/>
    </source>
</evidence>
<name>A0A371HCQ6_MUCPR</name>
<dbReference type="OrthoDB" id="1424255at2759"/>
<dbReference type="EMBL" id="QJKJ01002957">
    <property type="protein sequence ID" value="RDY00581.1"/>
    <property type="molecule type" value="Genomic_DNA"/>
</dbReference>
<proteinExistence type="predicted"/>
<dbReference type="InterPro" id="IPR021109">
    <property type="entry name" value="Peptidase_aspartic_dom_sf"/>
</dbReference>
<gene>
    <name evidence="1" type="ORF">CR513_16218</name>
</gene>
<dbReference type="Gene3D" id="3.10.10.10">
    <property type="entry name" value="HIV Type 1 Reverse Transcriptase, subunit A, domain 1"/>
    <property type="match status" value="1"/>
</dbReference>